<reference evidence="1 2" key="1">
    <citation type="journal article" date="2016" name="Nat. Commun.">
        <title>Thousands of microbial genomes shed light on interconnected biogeochemical processes in an aquifer system.</title>
        <authorList>
            <person name="Anantharaman K."/>
            <person name="Brown C.T."/>
            <person name="Hug L.A."/>
            <person name="Sharon I."/>
            <person name="Castelle C.J."/>
            <person name="Probst A.J."/>
            <person name="Thomas B.C."/>
            <person name="Singh A."/>
            <person name="Wilkins M.J."/>
            <person name="Karaoz U."/>
            <person name="Brodie E.L."/>
            <person name="Williams K.H."/>
            <person name="Hubbard S.S."/>
            <person name="Banfield J.F."/>
        </authorList>
    </citation>
    <scope>NUCLEOTIDE SEQUENCE [LARGE SCALE GENOMIC DNA]</scope>
</reference>
<proteinExistence type="predicted"/>
<accession>A0A1G2B124</accession>
<dbReference type="EMBL" id="MHKE01000017">
    <property type="protein sequence ID" value="OGY82858.1"/>
    <property type="molecule type" value="Genomic_DNA"/>
</dbReference>
<gene>
    <name evidence="1" type="ORF">A2898_04705</name>
</gene>
<organism evidence="1 2">
    <name type="scientific">Candidatus Kerfeldbacteria bacterium RIFCSPLOWO2_01_FULL_48_11</name>
    <dbReference type="NCBI Taxonomy" id="1798543"/>
    <lineage>
        <taxon>Bacteria</taxon>
        <taxon>Candidatus Kerfeldiibacteriota</taxon>
    </lineage>
</organism>
<dbReference type="STRING" id="1798543.A2898_04705"/>
<name>A0A1G2B124_9BACT</name>
<sequence>MVVHQLSENDGTILAATEGEPADAKFFLWFVNVHNASISYSRVNIQQLTRTEVCGSMWSHSATYRPFFEGVRHEKQMSDAVISPVRLILWQVFVRTYDGGSLVLPA</sequence>
<comment type="caution">
    <text evidence="1">The sequence shown here is derived from an EMBL/GenBank/DDBJ whole genome shotgun (WGS) entry which is preliminary data.</text>
</comment>
<dbReference type="Proteomes" id="UP000179164">
    <property type="component" value="Unassembled WGS sequence"/>
</dbReference>
<evidence type="ECO:0000313" key="2">
    <source>
        <dbReference type="Proteomes" id="UP000179164"/>
    </source>
</evidence>
<dbReference type="AlphaFoldDB" id="A0A1G2B124"/>
<evidence type="ECO:0000313" key="1">
    <source>
        <dbReference type="EMBL" id="OGY82858.1"/>
    </source>
</evidence>
<protein>
    <submittedName>
        <fullName evidence="1">Uncharacterized protein</fullName>
    </submittedName>
</protein>